<evidence type="ECO:0000313" key="6">
    <source>
        <dbReference type="EMBL" id="MFD2068240.1"/>
    </source>
</evidence>
<gene>
    <name evidence="6" type="ORF">ACFSKU_15210</name>
</gene>
<dbReference type="InterPro" id="IPR024934">
    <property type="entry name" value="Rubredoxin-like_dom"/>
</dbReference>
<protein>
    <submittedName>
        <fullName evidence="6">Rubredoxin</fullName>
    </submittedName>
</protein>
<evidence type="ECO:0000256" key="2">
    <source>
        <dbReference type="ARBA" id="ARBA00022723"/>
    </source>
</evidence>
<dbReference type="RefSeq" id="WP_229961635.1">
    <property type="nucleotide sequence ID" value="NZ_JAJJWI010000014.1"/>
</dbReference>
<keyword evidence="1" id="KW-0813">Transport</keyword>
<organism evidence="6 7">
    <name type="scientific">Pontibacter silvestris</name>
    <dbReference type="NCBI Taxonomy" id="2305183"/>
    <lineage>
        <taxon>Bacteria</taxon>
        <taxon>Pseudomonadati</taxon>
        <taxon>Bacteroidota</taxon>
        <taxon>Cytophagia</taxon>
        <taxon>Cytophagales</taxon>
        <taxon>Hymenobacteraceae</taxon>
        <taxon>Pontibacter</taxon>
    </lineage>
</organism>
<evidence type="ECO:0000313" key="7">
    <source>
        <dbReference type="Proteomes" id="UP001597369"/>
    </source>
</evidence>
<evidence type="ECO:0000256" key="4">
    <source>
        <dbReference type="ARBA" id="ARBA00023004"/>
    </source>
</evidence>
<reference evidence="7" key="1">
    <citation type="journal article" date="2019" name="Int. J. Syst. Evol. Microbiol.">
        <title>The Global Catalogue of Microorganisms (GCM) 10K type strain sequencing project: providing services to taxonomists for standard genome sequencing and annotation.</title>
        <authorList>
            <consortium name="The Broad Institute Genomics Platform"/>
            <consortium name="The Broad Institute Genome Sequencing Center for Infectious Disease"/>
            <person name="Wu L."/>
            <person name="Ma J."/>
        </authorList>
    </citation>
    <scope>NUCLEOTIDE SEQUENCE [LARGE SCALE GENOMIC DNA]</scope>
    <source>
        <strain evidence="7">JCM 16545</strain>
    </source>
</reference>
<dbReference type="Gene3D" id="2.20.28.10">
    <property type="match status" value="1"/>
</dbReference>
<evidence type="ECO:0000259" key="5">
    <source>
        <dbReference type="PROSITE" id="PS50903"/>
    </source>
</evidence>
<feature type="domain" description="Rubredoxin-like" evidence="5">
    <location>
        <begin position="439"/>
        <end position="489"/>
    </location>
</feature>
<dbReference type="Pfam" id="PF00301">
    <property type="entry name" value="Rubredoxin"/>
    <property type="match status" value="1"/>
</dbReference>
<keyword evidence="7" id="KW-1185">Reference proteome</keyword>
<evidence type="ECO:0000256" key="1">
    <source>
        <dbReference type="ARBA" id="ARBA00022448"/>
    </source>
</evidence>
<proteinExistence type="predicted"/>
<dbReference type="EMBL" id="JBHUHV010000052">
    <property type="protein sequence ID" value="MFD2068240.1"/>
    <property type="molecule type" value="Genomic_DNA"/>
</dbReference>
<evidence type="ECO:0000256" key="3">
    <source>
        <dbReference type="ARBA" id="ARBA00022982"/>
    </source>
</evidence>
<dbReference type="InterPro" id="IPR024935">
    <property type="entry name" value="Rubredoxin_dom"/>
</dbReference>
<keyword evidence="3" id="KW-0249">Electron transport</keyword>
<sequence length="501" mass="58068">MIYHKPTIKINLVGGIVSAGDLYDILSAAEKAGVENIRFGNRQQLYFTVAKDRLEELKQGLACVNVSYEQNEDNHPNILSSYAIEDVFYTSEWLREGVYKDILDLFDYKPRVKINLVDKNQTFFPFFTGNFNFVASDTSNYWYLYVRFPKTNIIYNWPSLVYSEDIPGLSKLLEELIFANKDKFYDQPAIDGNLLHKQASAEGDFVIQPISNALKLPEFKLPYYEGFNRYGNKTWLGIYRRDELFPLAFLKDVCKICLQTRIGQLYTTPWKSIVIKGIESVDRDLWDNVLCKYRINVRHASNELNWQVEDLCEYGLKLKNYLVRKFNEEDIRTYRLCFAIKTQPKTGLFGSIVIRTQQDIARDTPLAEEHFELLYTKGFNPNSKDFVSFKKGVPKDELAADLIELCNIFYELQSRTDVVSVPVYLEEDNSMKAEEKQLDKVYQCKHCLTVYDEEYGDELNGVEAGTSFETITTYHCPTCDAPKEDFALLNGKLRAYIIDEG</sequence>
<name>A0ABW4X1U1_9BACT</name>
<dbReference type="SUPFAM" id="SSF57802">
    <property type="entry name" value="Rubredoxin-like"/>
    <property type="match status" value="1"/>
</dbReference>
<dbReference type="Proteomes" id="UP001597369">
    <property type="component" value="Unassembled WGS sequence"/>
</dbReference>
<keyword evidence="4" id="KW-0408">Iron</keyword>
<dbReference type="PROSITE" id="PS50903">
    <property type="entry name" value="RUBREDOXIN_LIKE"/>
    <property type="match status" value="1"/>
</dbReference>
<comment type="caution">
    <text evidence="6">The sequence shown here is derived from an EMBL/GenBank/DDBJ whole genome shotgun (WGS) entry which is preliminary data.</text>
</comment>
<keyword evidence="2" id="KW-0479">Metal-binding</keyword>
<dbReference type="CDD" id="cd00730">
    <property type="entry name" value="rubredoxin"/>
    <property type="match status" value="1"/>
</dbReference>
<accession>A0ABW4X1U1</accession>